<dbReference type="WBParaSite" id="MhA1_Contig749.frz3.gene15">
    <property type="protein sequence ID" value="MhA1_Contig749.frz3.gene15"/>
    <property type="gene ID" value="MhA1_Contig749.frz3.gene15"/>
</dbReference>
<dbReference type="AlphaFoldDB" id="A0A1I8BWN4"/>
<keyword evidence="1" id="KW-1185">Reference proteome</keyword>
<evidence type="ECO:0000313" key="1">
    <source>
        <dbReference type="Proteomes" id="UP000095281"/>
    </source>
</evidence>
<proteinExistence type="predicted"/>
<protein>
    <submittedName>
        <fullName evidence="2">Uncharacterized protein</fullName>
    </submittedName>
</protein>
<reference evidence="2" key="1">
    <citation type="submission" date="2016-11" db="UniProtKB">
        <authorList>
            <consortium name="WormBaseParasite"/>
        </authorList>
    </citation>
    <scope>IDENTIFICATION</scope>
</reference>
<accession>A0A1I8BWN4</accession>
<evidence type="ECO:0000313" key="2">
    <source>
        <dbReference type="WBParaSite" id="MhA1_Contig749.frz3.gene15"/>
    </source>
</evidence>
<organism evidence="1 2">
    <name type="scientific">Meloidogyne hapla</name>
    <name type="common">Root-knot nematode worm</name>
    <dbReference type="NCBI Taxonomy" id="6305"/>
    <lineage>
        <taxon>Eukaryota</taxon>
        <taxon>Metazoa</taxon>
        <taxon>Ecdysozoa</taxon>
        <taxon>Nematoda</taxon>
        <taxon>Chromadorea</taxon>
        <taxon>Rhabditida</taxon>
        <taxon>Tylenchina</taxon>
        <taxon>Tylenchomorpha</taxon>
        <taxon>Tylenchoidea</taxon>
        <taxon>Meloidogynidae</taxon>
        <taxon>Meloidogyninae</taxon>
        <taxon>Meloidogyne</taxon>
    </lineage>
</organism>
<name>A0A1I8BWN4_MELHA</name>
<sequence>MASYNEICPISDLTCKSVPSMAKSITKCNGLLFCYESQLTNQDLIGKYFKLNELYNIRPGNSERMCYSDKMEIQMNGFAIYYNLDYKTTEVIMDIAGRRYKQINKNKNKNKDMGQSYLKY</sequence>
<dbReference type="Proteomes" id="UP000095281">
    <property type="component" value="Unplaced"/>
</dbReference>